<evidence type="ECO:0008006" key="5">
    <source>
        <dbReference type="Google" id="ProtNLM"/>
    </source>
</evidence>
<protein>
    <recommendedName>
        <fullName evidence="5">Pyrroloquinoline-quinone binding quinoprotein</fullName>
    </recommendedName>
</protein>
<evidence type="ECO:0000313" key="3">
    <source>
        <dbReference type="EMBL" id="GHI74610.1"/>
    </source>
</evidence>
<gene>
    <name evidence="3" type="ORF">Sspor_01710</name>
</gene>
<accession>A0ABQ3T3L5</accession>
<dbReference type="SUPFAM" id="SSF50998">
    <property type="entry name" value="Quinoprotein alcohol dehydrogenase-like"/>
    <property type="match status" value="1"/>
</dbReference>
<dbReference type="InterPro" id="IPR015943">
    <property type="entry name" value="WD40/YVTN_repeat-like_dom_sf"/>
</dbReference>
<dbReference type="PROSITE" id="PS51257">
    <property type="entry name" value="PROKAR_LIPOPROTEIN"/>
    <property type="match status" value="1"/>
</dbReference>
<evidence type="ECO:0000256" key="2">
    <source>
        <dbReference type="SAM" id="SignalP"/>
    </source>
</evidence>
<reference evidence="4" key="1">
    <citation type="submission" date="2023-07" db="EMBL/GenBank/DDBJ databases">
        <title>Whole genome shotgun sequence of Streptomyces spororaveus NBRC 15456.</title>
        <authorList>
            <person name="Komaki H."/>
            <person name="Tamura T."/>
        </authorList>
    </citation>
    <scope>NUCLEOTIDE SEQUENCE [LARGE SCALE GENOMIC DNA]</scope>
    <source>
        <strain evidence="4">NBRC 15456</strain>
    </source>
</reference>
<dbReference type="Proteomes" id="UP000608522">
    <property type="component" value="Unassembled WGS sequence"/>
</dbReference>
<keyword evidence="2" id="KW-0732">Signal</keyword>
<dbReference type="EMBL" id="BNED01000002">
    <property type="protein sequence ID" value="GHI74610.1"/>
    <property type="molecule type" value="Genomic_DNA"/>
</dbReference>
<feature type="chain" id="PRO_5046066777" description="Pyrroloquinoline-quinone binding quinoprotein" evidence="2">
    <location>
        <begin position="26"/>
        <end position="425"/>
    </location>
</feature>
<evidence type="ECO:0000313" key="4">
    <source>
        <dbReference type="Proteomes" id="UP000608522"/>
    </source>
</evidence>
<dbReference type="InterPro" id="IPR011047">
    <property type="entry name" value="Quinoprotein_ADH-like_sf"/>
</dbReference>
<feature type="signal peptide" evidence="2">
    <location>
        <begin position="1"/>
        <end position="25"/>
    </location>
</feature>
<dbReference type="Gene3D" id="2.130.10.10">
    <property type="entry name" value="YVTN repeat-like/Quinoprotein amine dehydrogenase"/>
    <property type="match status" value="1"/>
</dbReference>
<comment type="caution">
    <text evidence="3">The sequence shown here is derived from an EMBL/GenBank/DDBJ whole genome shotgun (WGS) entry which is preliminary data.</text>
</comment>
<proteinExistence type="predicted"/>
<feature type="region of interest" description="Disordered" evidence="1">
    <location>
        <begin position="27"/>
        <end position="58"/>
    </location>
</feature>
<feature type="compositionally biased region" description="Low complexity" evidence="1">
    <location>
        <begin position="35"/>
        <end position="46"/>
    </location>
</feature>
<keyword evidence="4" id="KW-1185">Reference proteome</keyword>
<sequence length="425" mass="43345">MRAPVRPLALALSLTVGLLAGCGPAADDAKPNGSTPPAALTPSAPAKRTLTPHDPPQWFDVRGKVPLPEAATKGRTNLAGQVRGGGEDLPVLLHEARAFVVSPTGVQVVDLADGRTVGEEAASGQVLRQDSDGFILPPVLAGSEVLVPFLLTVPASGTHTAGAMVELVAVSTAPPYKATGRTTVKLPEWALNSRTVQAAVVGAENGTAVVTVTGGDDAVSYGIDTASHSVRWTQPGLEAIQVGAGMAVGLLHVEPLTSVPLGVDLVSGTEKWRGGKTYAAIMNGAGPGTVRVAGPQVGDKGDQLLDVTSGKTRATMPPGLRAADCTYDRAATLVCTRGFAVVAVDAATGTLLWSLKDGDQGRTPPTVTTVWHGRVYGRGAGGPVVLDARTGADMPTKPEAAPLLVTEYAGLVLDDNHLFSYPAGG</sequence>
<evidence type="ECO:0000256" key="1">
    <source>
        <dbReference type="SAM" id="MobiDB-lite"/>
    </source>
</evidence>
<organism evidence="3 4">
    <name type="scientific">Streptomyces spororaveus</name>
    <dbReference type="NCBI Taxonomy" id="284039"/>
    <lineage>
        <taxon>Bacteria</taxon>
        <taxon>Bacillati</taxon>
        <taxon>Actinomycetota</taxon>
        <taxon>Actinomycetes</taxon>
        <taxon>Kitasatosporales</taxon>
        <taxon>Streptomycetaceae</taxon>
        <taxon>Streptomyces</taxon>
    </lineage>
</organism>
<dbReference type="RefSeq" id="WP_202197218.1">
    <property type="nucleotide sequence ID" value="NZ_BAAATO010000022.1"/>
</dbReference>
<name>A0ABQ3T3L5_9ACTN</name>